<evidence type="ECO:0000313" key="2">
    <source>
        <dbReference type="Proteomes" id="UP001150603"/>
    </source>
</evidence>
<feature type="non-terminal residue" evidence="1">
    <location>
        <position position="113"/>
    </location>
</feature>
<dbReference type="EMBL" id="JANBPW010005589">
    <property type="protein sequence ID" value="KAJ1932304.1"/>
    <property type="molecule type" value="Genomic_DNA"/>
</dbReference>
<evidence type="ECO:0000313" key="1">
    <source>
        <dbReference type="EMBL" id="KAJ1932304.1"/>
    </source>
</evidence>
<accession>A0ACC1J006</accession>
<dbReference type="Proteomes" id="UP001150603">
    <property type="component" value="Unassembled WGS sequence"/>
</dbReference>
<reference evidence="1" key="1">
    <citation type="submission" date="2022-07" db="EMBL/GenBank/DDBJ databases">
        <title>Phylogenomic reconstructions and comparative analyses of Kickxellomycotina fungi.</title>
        <authorList>
            <person name="Reynolds N.K."/>
            <person name="Stajich J.E."/>
            <person name="Barry K."/>
            <person name="Grigoriev I.V."/>
            <person name="Crous P."/>
            <person name="Smith M.E."/>
        </authorList>
    </citation>
    <scope>NUCLEOTIDE SEQUENCE</scope>
    <source>
        <strain evidence="1">NRRL 5244</strain>
    </source>
</reference>
<keyword evidence="2" id="KW-1185">Reference proteome</keyword>
<proteinExistence type="predicted"/>
<organism evidence="1 2">
    <name type="scientific">Linderina macrospora</name>
    <dbReference type="NCBI Taxonomy" id="4868"/>
    <lineage>
        <taxon>Eukaryota</taxon>
        <taxon>Fungi</taxon>
        <taxon>Fungi incertae sedis</taxon>
        <taxon>Zoopagomycota</taxon>
        <taxon>Kickxellomycotina</taxon>
        <taxon>Kickxellomycetes</taxon>
        <taxon>Kickxellales</taxon>
        <taxon>Kickxellaceae</taxon>
        <taxon>Linderina</taxon>
    </lineage>
</organism>
<sequence>MALTETTIEELETRHRKETKDLTSKVMSLKKSIPKGDKRKKKEVTAEIAVLEAELAERHTAELSELRQTLANGTPTPDDLATTLAETAITTDSAPSPIGGMYGTTATSAADRP</sequence>
<protein>
    <submittedName>
        <fullName evidence="1">Nuclear protein localization protein 4</fullName>
    </submittedName>
</protein>
<name>A0ACC1J006_9FUNG</name>
<comment type="caution">
    <text evidence="1">The sequence shown here is derived from an EMBL/GenBank/DDBJ whole genome shotgun (WGS) entry which is preliminary data.</text>
</comment>
<gene>
    <name evidence="1" type="primary">NPL4</name>
    <name evidence="1" type="ORF">FBU59_006418</name>
</gene>